<dbReference type="InterPro" id="IPR036390">
    <property type="entry name" value="WH_DNA-bd_sf"/>
</dbReference>
<dbReference type="AlphaFoldDB" id="A0A2V5K846"/>
<name>A0A2V5K846_9BACL</name>
<dbReference type="RefSeq" id="WP_110839465.1">
    <property type="nucleotide sequence ID" value="NZ_QJVJ01000003.1"/>
</dbReference>
<dbReference type="GO" id="GO:0003677">
    <property type="term" value="F:DNA binding"/>
    <property type="evidence" value="ECO:0007669"/>
    <property type="project" value="UniProtKB-KW"/>
</dbReference>
<evidence type="ECO:0000256" key="3">
    <source>
        <dbReference type="ARBA" id="ARBA00023163"/>
    </source>
</evidence>
<organism evidence="5 6">
    <name type="scientific">Paenibacillus flagellatus</name>
    <dbReference type="NCBI Taxonomy" id="2211139"/>
    <lineage>
        <taxon>Bacteria</taxon>
        <taxon>Bacillati</taxon>
        <taxon>Bacillota</taxon>
        <taxon>Bacilli</taxon>
        <taxon>Bacillales</taxon>
        <taxon>Paenibacillaceae</taxon>
        <taxon>Paenibacillus</taxon>
    </lineage>
</organism>
<evidence type="ECO:0000259" key="4">
    <source>
        <dbReference type="PROSITE" id="PS50987"/>
    </source>
</evidence>
<dbReference type="InterPro" id="IPR011991">
    <property type="entry name" value="ArsR-like_HTH"/>
</dbReference>
<comment type="caution">
    <text evidence="5">The sequence shown here is derived from an EMBL/GenBank/DDBJ whole genome shotgun (WGS) entry which is preliminary data.</text>
</comment>
<dbReference type="GO" id="GO:0003700">
    <property type="term" value="F:DNA-binding transcription factor activity"/>
    <property type="evidence" value="ECO:0007669"/>
    <property type="project" value="InterPro"/>
</dbReference>
<dbReference type="SMART" id="SM00418">
    <property type="entry name" value="HTH_ARSR"/>
    <property type="match status" value="1"/>
</dbReference>
<evidence type="ECO:0000256" key="1">
    <source>
        <dbReference type="ARBA" id="ARBA00023015"/>
    </source>
</evidence>
<dbReference type="PANTHER" id="PTHR33154">
    <property type="entry name" value="TRANSCRIPTIONAL REGULATOR, ARSR FAMILY"/>
    <property type="match status" value="1"/>
</dbReference>
<keyword evidence="1" id="KW-0805">Transcription regulation</keyword>
<proteinExistence type="predicted"/>
<dbReference type="OrthoDB" id="9798835at2"/>
<dbReference type="CDD" id="cd00090">
    <property type="entry name" value="HTH_ARSR"/>
    <property type="match status" value="1"/>
</dbReference>
<dbReference type="InterPro" id="IPR051081">
    <property type="entry name" value="HTH_MetalResp_TranReg"/>
</dbReference>
<reference evidence="5 6" key="1">
    <citation type="submission" date="2018-05" db="EMBL/GenBank/DDBJ databases">
        <title>Paenibacillus flagellatus sp. nov., isolated from selenium mineral soil.</title>
        <authorList>
            <person name="Dai X."/>
        </authorList>
    </citation>
    <scope>NUCLEOTIDE SEQUENCE [LARGE SCALE GENOMIC DNA]</scope>
    <source>
        <strain evidence="5 6">DXL2</strain>
    </source>
</reference>
<evidence type="ECO:0000256" key="2">
    <source>
        <dbReference type="ARBA" id="ARBA00023125"/>
    </source>
</evidence>
<protein>
    <submittedName>
        <fullName evidence="5">Transcriptional regulator</fullName>
    </submittedName>
</protein>
<dbReference type="SUPFAM" id="SSF46785">
    <property type="entry name" value="Winged helix' DNA-binding domain"/>
    <property type="match status" value="1"/>
</dbReference>
<dbReference type="InterPro" id="IPR036388">
    <property type="entry name" value="WH-like_DNA-bd_sf"/>
</dbReference>
<keyword evidence="3" id="KW-0804">Transcription</keyword>
<evidence type="ECO:0000313" key="5">
    <source>
        <dbReference type="EMBL" id="PYI55665.1"/>
    </source>
</evidence>
<feature type="domain" description="HTH arsR-type" evidence="4">
    <location>
        <begin position="6"/>
        <end position="99"/>
    </location>
</feature>
<dbReference type="EMBL" id="QJVJ01000003">
    <property type="protein sequence ID" value="PYI55665.1"/>
    <property type="molecule type" value="Genomic_DNA"/>
</dbReference>
<dbReference type="Gene3D" id="1.10.10.10">
    <property type="entry name" value="Winged helix-like DNA-binding domain superfamily/Winged helix DNA-binding domain"/>
    <property type="match status" value="1"/>
</dbReference>
<dbReference type="PRINTS" id="PR00778">
    <property type="entry name" value="HTHARSR"/>
</dbReference>
<keyword evidence="2" id="KW-0238">DNA-binding</keyword>
<dbReference type="PANTHER" id="PTHR33154:SF12">
    <property type="entry name" value="TRANSCRIPTIONAL REGULATORY PROTEIN"/>
    <property type="match status" value="1"/>
</dbReference>
<sequence>MKPLYHPDRDDIQLSSVLYALSDPVRLHLVAELRKAGERTCGGMDVPVVRSTLSHHSRTLREAGVVRVRVQGTQRFLSIRTDDLEYRFPGLLDSILQAYAKSGEAAAFQDKTVT</sequence>
<dbReference type="Proteomes" id="UP000247476">
    <property type="component" value="Unassembled WGS sequence"/>
</dbReference>
<gene>
    <name evidence="5" type="ORF">DLM86_08015</name>
</gene>
<dbReference type="InterPro" id="IPR001845">
    <property type="entry name" value="HTH_ArsR_DNA-bd_dom"/>
</dbReference>
<dbReference type="PROSITE" id="PS50987">
    <property type="entry name" value="HTH_ARSR_2"/>
    <property type="match status" value="1"/>
</dbReference>
<accession>A0A2V5K846</accession>
<keyword evidence="6" id="KW-1185">Reference proteome</keyword>
<evidence type="ECO:0000313" key="6">
    <source>
        <dbReference type="Proteomes" id="UP000247476"/>
    </source>
</evidence>